<proteinExistence type="predicted"/>
<name>A0A0C3NUI3_PHLG1</name>
<keyword evidence="2" id="KW-1185">Reference proteome</keyword>
<gene>
    <name evidence="1" type="ORF">PHLGIDRAFT_116845</name>
</gene>
<accession>A0A0C3NUI3</accession>
<organism evidence="1 2">
    <name type="scientific">Phlebiopsis gigantea (strain 11061_1 CR5-6)</name>
    <name type="common">White-rot fungus</name>
    <name type="synonym">Peniophora gigantea</name>
    <dbReference type="NCBI Taxonomy" id="745531"/>
    <lineage>
        <taxon>Eukaryota</taxon>
        <taxon>Fungi</taxon>
        <taxon>Dikarya</taxon>
        <taxon>Basidiomycota</taxon>
        <taxon>Agaricomycotina</taxon>
        <taxon>Agaricomycetes</taxon>
        <taxon>Polyporales</taxon>
        <taxon>Phanerochaetaceae</taxon>
        <taxon>Phlebiopsis</taxon>
    </lineage>
</organism>
<reference evidence="1 2" key="1">
    <citation type="journal article" date="2014" name="PLoS Genet.">
        <title>Analysis of the Phlebiopsis gigantea genome, transcriptome and secretome provides insight into its pioneer colonization strategies of wood.</title>
        <authorList>
            <person name="Hori C."/>
            <person name="Ishida T."/>
            <person name="Igarashi K."/>
            <person name="Samejima M."/>
            <person name="Suzuki H."/>
            <person name="Master E."/>
            <person name="Ferreira P."/>
            <person name="Ruiz-Duenas F.J."/>
            <person name="Held B."/>
            <person name="Canessa P."/>
            <person name="Larrondo L.F."/>
            <person name="Schmoll M."/>
            <person name="Druzhinina I.S."/>
            <person name="Kubicek C.P."/>
            <person name="Gaskell J.A."/>
            <person name="Kersten P."/>
            <person name="St John F."/>
            <person name="Glasner J."/>
            <person name="Sabat G."/>
            <person name="Splinter BonDurant S."/>
            <person name="Syed K."/>
            <person name="Yadav J."/>
            <person name="Mgbeahuruike A.C."/>
            <person name="Kovalchuk A."/>
            <person name="Asiegbu F.O."/>
            <person name="Lackner G."/>
            <person name="Hoffmeister D."/>
            <person name="Rencoret J."/>
            <person name="Gutierrez A."/>
            <person name="Sun H."/>
            <person name="Lindquist E."/>
            <person name="Barry K."/>
            <person name="Riley R."/>
            <person name="Grigoriev I.V."/>
            <person name="Henrissat B."/>
            <person name="Kues U."/>
            <person name="Berka R.M."/>
            <person name="Martinez A.T."/>
            <person name="Covert S.F."/>
            <person name="Blanchette R.A."/>
            <person name="Cullen D."/>
        </authorList>
    </citation>
    <scope>NUCLEOTIDE SEQUENCE [LARGE SCALE GENOMIC DNA]</scope>
    <source>
        <strain evidence="1 2">11061_1 CR5-6</strain>
    </source>
</reference>
<dbReference type="AlphaFoldDB" id="A0A0C3NUI3"/>
<evidence type="ECO:0000313" key="1">
    <source>
        <dbReference type="EMBL" id="KIP08989.1"/>
    </source>
</evidence>
<dbReference type="Proteomes" id="UP000053257">
    <property type="component" value="Unassembled WGS sequence"/>
</dbReference>
<protein>
    <submittedName>
        <fullName evidence="1">Uncharacterized protein</fullName>
    </submittedName>
</protein>
<evidence type="ECO:0000313" key="2">
    <source>
        <dbReference type="Proteomes" id="UP000053257"/>
    </source>
</evidence>
<dbReference type="EMBL" id="KN840472">
    <property type="protein sequence ID" value="KIP08989.1"/>
    <property type="molecule type" value="Genomic_DNA"/>
</dbReference>
<sequence length="125" mass="13805">MAFTFDPAVDEYVKLTDSTRVRPRRAPLFKAILDAVLDGSILQHHHGIGRVSIRYSGEASGTADVDMRHIMAMQAEYVVDGRRVLLKGSQRFDLSRLEGEDEELDYLVAVAVPSDVGSATQGEKN</sequence>
<dbReference type="HOGENOM" id="CLU_1993449_0_0_1"/>